<feature type="transmembrane region" description="Helical" evidence="12">
    <location>
        <begin position="584"/>
        <end position="606"/>
    </location>
</feature>
<comment type="cofactor">
    <cofactor evidence="11">
        <name>Zn(2+)</name>
        <dbReference type="ChEBI" id="CHEBI:29105"/>
    </cofactor>
</comment>
<gene>
    <name evidence="14" type="ORF">DPMN_100251</name>
</gene>
<comment type="function">
    <text evidence="1 11">Reversible hydration of carbon dioxide.</text>
</comment>
<accession>A0A9D4R8Z4</accession>
<keyword evidence="12" id="KW-1133">Transmembrane helix</keyword>
<protein>
    <recommendedName>
        <fullName evidence="4 11">Carbonic anhydrase</fullName>
        <ecNumber evidence="4 11">4.2.1.1</ecNumber>
    </recommendedName>
</protein>
<evidence type="ECO:0000256" key="12">
    <source>
        <dbReference type="SAM" id="Phobius"/>
    </source>
</evidence>
<dbReference type="AlphaFoldDB" id="A0A9D4R8Z4"/>
<evidence type="ECO:0000256" key="2">
    <source>
        <dbReference type="ARBA" id="ARBA00004613"/>
    </source>
</evidence>
<evidence type="ECO:0000256" key="6">
    <source>
        <dbReference type="ARBA" id="ARBA00022723"/>
    </source>
</evidence>
<feature type="signal peptide" evidence="11">
    <location>
        <begin position="1"/>
        <end position="20"/>
    </location>
</feature>
<keyword evidence="12" id="KW-0472">Membrane</keyword>
<keyword evidence="9 11" id="KW-0456">Lyase</keyword>
<sequence>MRPKLIFAINIALFWGTTQAAEWTYGGHTGPSHWKDHYPKCGGLNQSPIDLPVDSSLTYDSSLGNFNFTGYRNMTTNPPILSNNGHSVQLSINSTSIGNTYMTGGGLQGKYIAIQLHFHWGPASNNGSEHTFRGHEFPLELHIVHVKEGLTVEAAKNVTDGLAVLGIFFVVDPNGHNSDIQPLVEALSNITYYGRSRPLSLDFSCLMPHHVTEFYRYMGSLTTPTCDEAVLWTLFEDKITISEAQMRQFRALYNTNENETEHMMPLEMNFRPVQPRYNRTVMKSFDTSVPASFHWGYHGYEGPKNWPLYYPECGNSSQSPINIPDPDVPDMVFDSSMGLDTLTFNNYDQAFIGNMSNNGHSLQIDIDPSANLFIKNGGLAGTFRAAHFHFHWGSSLHNGSEHTIKEQSYPMEMHIVHYNDKYGGIAEAASKQDGLAVVGFFVNGSEENNTYFSTIVRALEHVKYRNSPKYEINDLRLTYITNKDLRLNDTHGKHLTFYRYKGSLTTPGCAETVTWTVMEPTINMGTSQIAAFRDLAYKTKGTITDKDKISENYRPVQPLNSRNVYMSLNKKTTSRVTTAAKPTGGYAAATSGEALLLVPIVAIWVFTM</sequence>
<dbReference type="EMBL" id="JAIWYP010000003">
    <property type="protein sequence ID" value="KAH3857640.1"/>
    <property type="molecule type" value="Genomic_DNA"/>
</dbReference>
<evidence type="ECO:0000256" key="10">
    <source>
        <dbReference type="ARBA" id="ARBA00048348"/>
    </source>
</evidence>
<dbReference type="Proteomes" id="UP000828390">
    <property type="component" value="Unassembled WGS sequence"/>
</dbReference>
<dbReference type="InterPro" id="IPR036398">
    <property type="entry name" value="CA_dom_sf"/>
</dbReference>
<dbReference type="PANTHER" id="PTHR18952">
    <property type="entry name" value="CARBONIC ANHYDRASE"/>
    <property type="match status" value="1"/>
</dbReference>
<dbReference type="SMART" id="SM01057">
    <property type="entry name" value="Carb_anhydrase"/>
    <property type="match status" value="2"/>
</dbReference>
<dbReference type="Gene3D" id="3.10.200.10">
    <property type="entry name" value="Alpha carbonic anhydrase"/>
    <property type="match status" value="2"/>
</dbReference>
<evidence type="ECO:0000256" key="5">
    <source>
        <dbReference type="ARBA" id="ARBA00022525"/>
    </source>
</evidence>
<dbReference type="InterPro" id="IPR018338">
    <property type="entry name" value="Carbonic_anhydrase_a-class_CS"/>
</dbReference>
<dbReference type="FunFam" id="3.10.200.10:FF:000003">
    <property type="entry name" value="Carbonic anhydrase 12"/>
    <property type="match status" value="2"/>
</dbReference>
<evidence type="ECO:0000256" key="1">
    <source>
        <dbReference type="ARBA" id="ARBA00002904"/>
    </source>
</evidence>
<dbReference type="EC" id="4.2.1.1" evidence="4 11"/>
<evidence type="ECO:0000256" key="9">
    <source>
        <dbReference type="ARBA" id="ARBA00023239"/>
    </source>
</evidence>
<name>A0A9D4R8Z4_DREPO</name>
<keyword evidence="6 11" id="KW-0479">Metal-binding</keyword>
<proteinExistence type="inferred from homology"/>
<evidence type="ECO:0000256" key="3">
    <source>
        <dbReference type="ARBA" id="ARBA00010718"/>
    </source>
</evidence>
<feature type="chain" id="PRO_5039760382" description="Carbonic anhydrase" evidence="11">
    <location>
        <begin position="21"/>
        <end position="608"/>
    </location>
</feature>
<dbReference type="Pfam" id="PF00194">
    <property type="entry name" value="Carb_anhydrase"/>
    <property type="match status" value="2"/>
</dbReference>
<dbReference type="GO" id="GO:0005576">
    <property type="term" value="C:extracellular region"/>
    <property type="evidence" value="ECO:0007669"/>
    <property type="project" value="UniProtKB-SubCell"/>
</dbReference>
<evidence type="ECO:0000256" key="7">
    <source>
        <dbReference type="ARBA" id="ARBA00022833"/>
    </source>
</evidence>
<dbReference type="PROSITE" id="PS51144">
    <property type="entry name" value="ALPHA_CA_2"/>
    <property type="match status" value="2"/>
</dbReference>
<feature type="domain" description="Alpha-carbonic anhydrase" evidence="13">
    <location>
        <begin position="293"/>
        <end position="568"/>
    </location>
</feature>
<keyword evidence="15" id="KW-1185">Reference proteome</keyword>
<comment type="subcellular location">
    <subcellularLocation>
        <location evidence="2">Secreted</location>
    </subcellularLocation>
</comment>
<organism evidence="14 15">
    <name type="scientific">Dreissena polymorpha</name>
    <name type="common">Zebra mussel</name>
    <name type="synonym">Mytilus polymorpha</name>
    <dbReference type="NCBI Taxonomy" id="45954"/>
    <lineage>
        <taxon>Eukaryota</taxon>
        <taxon>Metazoa</taxon>
        <taxon>Spiralia</taxon>
        <taxon>Lophotrochozoa</taxon>
        <taxon>Mollusca</taxon>
        <taxon>Bivalvia</taxon>
        <taxon>Autobranchia</taxon>
        <taxon>Heteroconchia</taxon>
        <taxon>Euheterodonta</taxon>
        <taxon>Imparidentia</taxon>
        <taxon>Neoheterodontei</taxon>
        <taxon>Myida</taxon>
        <taxon>Dreissenoidea</taxon>
        <taxon>Dreissenidae</taxon>
        <taxon>Dreissena</taxon>
    </lineage>
</organism>
<keyword evidence="8" id="KW-0325">Glycoprotein</keyword>
<keyword evidence="5" id="KW-0964">Secreted</keyword>
<dbReference type="InterPro" id="IPR001148">
    <property type="entry name" value="CA_dom"/>
</dbReference>
<reference evidence="14" key="2">
    <citation type="submission" date="2020-11" db="EMBL/GenBank/DDBJ databases">
        <authorList>
            <person name="McCartney M.A."/>
            <person name="Auch B."/>
            <person name="Kono T."/>
            <person name="Mallez S."/>
            <person name="Becker A."/>
            <person name="Gohl D.M."/>
            <person name="Silverstein K.A.T."/>
            <person name="Koren S."/>
            <person name="Bechman K.B."/>
            <person name="Herman A."/>
            <person name="Abrahante J.E."/>
            <person name="Garbe J."/>
        </authorList>
    </citation>
    <scope>NUCLEOTIDE SEQUENCE</scope>
    <source>
        <strain evidence="14">Duluth1</strain>
        <tissue evidence="14">Whole animal</tissue>
    </source>
</reference>
<dbReference type="SUPFAM" id="SSF51069">
    <property type="entry name" value="Carbonic anhydrase"/>
    <property type="match status" value="2"/>
</dbReference>
<keyword evidence="11" id="KW-0732">Signal</keyword>
<keyword evidence="7 11" id="KW-0862">Zinc</keyword>
<reference evidence="14" key="1">
    <citation type="journal article" date="2019" name="bioRxiv">
        <title>The Genome of the Zebra Mussel, Dreissena polymorpha: A Resource for Invasive Species Research.</title>
        <authorList>
            <person name="McCartney M.A."/>
            <person name="Auch B."/>
            <person name="Kono T."/>
            <person name="Mallez S."/>
            <person name="Zhang Y."/>
            <person name="Obille A."/>
            <person name="Becker A."/>
            <person name="Abrahante J.E."/>
            <person name="Garbe J."/>
            <person name="Badalamenti J.P."/>
            <person name="Herman A."/>
            <person name="Mangelson H."/>
            <person name="Liachko I."/>
            <person name="Sullivan S."/>
            <person name="Sone E.D."/>
            <person name="Koren S."/>
            <person name="Silverstein K.A.T."/>
            <person name="Beckman K.B."/>
            <person name="Gohl D.M."/>
        </authorList>
    </citation>
    <scope>NUCLEOTIDE SEQUENCE</scope>
    <source>
        <strain evidence="14">Duluth1</strain>
        <tissue evidence="14">Whole animal</tissue>
    </source>
</reference>
<dbReference type="OrthoDB" id="429145at2759"/>
<dbReference type="GO" id="GO:0005886">
    <property type="term" value="C:plasma membrane"/>
    <property type="evidence" value="ECO:0007669"/>
    <property type="project" value="TreeGrafter"/>
</dbReference>
<dbReference type="PANTHER" id="PTHR18952:SF265">
    <property type="entry name" value="CARBONIC ANHYDRASE"/>
    <property type="match status" value="1"/>
</dbReference>
<evidence type="ECO:0000313" key="14">
    <source>
        <dbReference type="EMBL" id="KAH3857640.1"/>
    </source>
</evidence>
<evidence type="ECO:0000256" key="4">
    <source>
        <dbReference type="ARBA" id="ARBA00012925"/>
    </source>
</evidence>
<evidence type="ECO:0000256" key="11">
    <source>
        <dbReference type="RuleBase" id="RU367011"/>
    </source>
</evidence>
<evidence type="ECO:0000313" key="15">
    <source>
        <dbReference type="Proteomes" id="UP000828390"/>
    </source>
</evidence>
<dbReference type="InterPro" id="IPR023561">
    <property type="entry name" value="Carbonic_anhydrase_a-class"/>
</dbReference>
<dbReference type="GO" id="GO:0004089">
    <property type="term" value="F:carbonate dehydratase activity"/>
    <property type="evidence" value="ECO:0007669"/>
    <property type="project" value="UniProtKB-UniRule"/>
</dbReference>
<comment type="catalytic activity">
    <reaction evidence="10 11">
        <text>hydrogencarbonate + H(+) = CO2 + H2O</text>
        <dbReference type="Rhea" id="RHEA:10748"/>
        <dbReference type="ChEBI" id="CHEBI:15377"/>
        <dbReference type="ChEBI" id="CHEBI:15378"/>
        <dbReference type="ChEBI" id="CHEBI:16526"/>
        <dbReference type="ChEBI" id="CHEBI:17544"/>
        <dbReference type="EC" id="4.2.1.1"/>
    </reaction>
</comment>
<dbReference type="PROSITE" id="PS00162">
    <property type="entry name" value="ALPHA_CA_1"/>
    <property type="match status" value="1"/>
</dbReference>
<comment type="caution">
    <text evidence="14">The sequence shown here is derived from an EMBL/GenBank/DDBJ whole genome shotgun (WGS) entry which is preliminary data.</text>
</comment>
<comment type="similarity">
    <text evidence="3 11">Belongs to the alpha-carbonic anhydrase family.</text>
</comment>
<evidence type="ECO:0000259" key="13">
    <source>
        <dbReference type="PROSITE" id="PS51144"/>
    </source>
</evidence>
<dbReference type="GO" id="GO:0008270">
    <property type="term" value="F:zinc ion binding"/>
    <property type="evidence" value="ECO:0007669"/>
    <property type="project" value="UniProtKB-UniRule"/>
</dbReference>
<feature type="domain" description="Alpha-carbonic anhydrase" evidence="13">
    <location>
        <begin position="21"/>
        <end position="285"/>
    </location>
</feature>
<keyword evidence="12" id="KW-0812">Transmembrane</keyword>
<evidence type="ECO:0000256" key="8">
    <source>
        <dbReference type="ARBA" id="ARBA00023180"/>
    </source>
</evidence>